<feature type="compositionally biased region" description="Basic and acidic residues" evidence="6">
    <location>
        <begin position="693"/>
        <end position="711"/>
    </location>
</feature>
<dbReference type="EMBL" id="HBHQ01014467">
    <property type="protein sequence ID" value="CAD9817811.1"/>
    <property type="molecule type" value="Transcribed_RNA"/>
</dbReference>
<feature type="compositionally biased region" description="Basic and acidic residues" evidence="6">
    <location>
        <begin position="533"/>
        <end position="545"/>
    </location>
</feature>
<evidence type="ECO:0000256" key="6">
    <source>
        <dbReference type="SAM" id="MobiDB-lite"/>
    </source>
</evidence>
<dbReference type="InterPro" id="IPR013083">
    <property type="entry name" value="Znf_RING/FYVE/PHD"/>
</dbReference>
<dbReference type="InterPro" id="IPR014891">
    <property type="entry name" value="DWNN_domain"/>
</dbReference>
<feature type="region of interest" description="Disordered" evidence="6">
    <location>
        <begin position="381"/>
        <end position="408"/>
    </location>
</feature>
<evidence type="ECO:0000259" key="7">
    <source>
        <dbReference type="PROSITE" id="PS51282"/>
    </source>
</evidence>
<evidence type="ECO:0000256" key="5">
    <source>
        <dbReference type="ARBA" id="ARBA00023242"/>
    </source>
</evidence>
<proteinExistence type="predicted"/>
<dbReference type="GO" id="GO:0016567">
    <property type="term" value="P:protein ubiquitination"/>
    <property type="evidence" value="ECO:0007669"/>
    <property type="project" value="InterPro"/>
</dbReference>
<feature type="compositionally biased region" description="Acidic residues" evidence="6">
    <location>
        <begin position="430"/>
        <end position="463"/>
    </location>
</feature>
<comment type="subcellular location">
    <subcellularLocation>
        <location evidence="1">Nucleus</location>
    </subcellularLocation>
</comment>
<dbReference type="GO" id="GO:0006397">
    <property type="term" value="P:mRNA processing"/>
    <property type="evidence" value="ECO:0007669"/>
    <property type="project" value="InterPro"/>
</dbReference>
<evidence type="ECO:0000256" key="2">
    <source>
        <dbReference type="ARBA" id="ARBA00022723"/>
    </source>
</evidence>
<reference evidence="8" key="1">
    <citation type="submission" date="2021-01" db="EMBL/GenBank/DDBJ databases">
        <authorList>
            <person name="Corre E."/>
            <person name="Pelletier E."/>
            <person name="Niang G."/>
            <person name="Scheremetjew M."/>
            <person name="Finn R."/>
            <person name="Kale V."/>
            <person name="Holt S."/>
            <person name="Cochrane G."/>
            <person name="Meng A."/>
            <person name="Brown T."/>
            <person name="Cohen L."/>
        </authorList>
    </citation>
    <scope>NUCLEOTIDE SEQUENCE</scope>
    <source>
        <strain evidence="8">CCMP2084</strain>
    </source>
</reference>
<dbReference type="SUPFAM" id="SSF57850">
    <property type="entry name" value="RING/U-box"/>
    <property type="match status" value="1"/>
</dbReference>
<feature type="compositionally biased region" description="Basic and acidic residues" evidence="6">
    <location>
        <begin position="725"/>
        <end position="746"/>
    </location>
</feature>
<evidence type="ECO:0000256" key="1">
    <source>
        <dbReference type="ARBA" id="ARBA00004123"/>
    </source>
</evidence>
<evidence type="ECO:0000313" key="8">
    <source>
        <dbReference type="EMBL" id="CAD9817811.1"/>
    </source>
</evidence>
<feature type="domain" description="DWNN" evidence="7">
    <location>
        <begin position="5"/>
        <end position="83"/>
    </location>
</feature>
<organism evidence="8">
    <name type="scientific">Attheya septentrionalis</name>
    <dbReference type="NCBI Taxonomy" id="420275"/>
    <lineage>
        <taxon>Eukaryota</taxon>
        <taxon>Sar</taxon>
        <taxon>Stramenopiles</taxon>
        <taxon>Ochrophyta</taxon>
        <taxon>Bacillariophyta</taxon>
        <taxon>Coscinodiscophyceae</taxon>
        <taxon>Chaetocerotophycidae</taxon>
        <taxon>Chaetocerotales</taxon>
        <taxon>Attheyaceae</taxon>
        <taxon>Attheya</taxon>
    </lineage>
</organism>
<feature type="compositionally biased region" description="Polar residues" evidence="6">
    <location>
        <begin position="546"/>
        <end position="563"/>
    </location>
</feature>
<dbReference type="GO" id="GO:0005634">
    <property type="term" value="C:nucleus"/>
    <property type="evidence" value="ECO:0007669"/>
    <property type="project" value="UniProtKB-SubCell"/>
</dbReference>
<dbReference type="SMART" id="SM01180">
    <property type="entry name" value="DWNN"/>
    <property type="match status" value="1"/>
</dbReference>
<evidence type="ECO:0000256" key="3">
    <source>
        <dbReference type="ARBA" id="ARBA00022771"/>
    </source>
</evidence>
<dbReference type="PANTHER" id="PTHR15439:SF0">
    <property type="entry name" value="CELL DIVISION CYCLE AND APOPTOSIS REGULATOR PROTEIN 1-RELATED"/>
    <property type="match status" value="1"/>
</dbReference>
<name>A0A7S2UFA6_9STRA</name>
<keyword evidence="5" id="KW-0539">Nucleus</keyword>
<dbReference type="Gene3D" id="3.30.40.10">
    <property type="entry name" value="Zinc/RING finger domain, C3HC4 (zinc finger)"/>
    <property type="match status" value="1"/>
</dbReference>
<dbReference type="PANTHER" id="PTHR15439">
    <property type="entry name" value="RETINOBLASTOMA-BINDING PROTEIN 6"/>
    <property type="match status" value="1"/>
</dbReference>
<feature type="compositionally biased region" description="Basic and acidic residues" evidence="6">
    <location>
        <begin position="472"/>
        <end position="482"/>
    </location>
</feature>
<feature type="compositionally biased region" description="Basic residues" evidence="6">
    <location>
        <begin position="564"/>
        <end position="574"/>
    </location>
</feature>
<feature type="compositionally biased region" description="Gly residues" evidence="6">
    <location>
        <begin position="613"/>
        <end position="628"/>
    </location>
</feature>
<keyword evidence="4" id="KW-0862">Zinc</keyword>
<dbReference type="GO" id="GO:0008270">
    <property type="term" value="F:zinc ion binding"/>
    <property type="evidence" value="ECO:0007669"/>
    <property type="project" value="UniProtKB-KW"/>
</dbReference>
<dbReference type="PROSITE" id="PS51282">
    <property type="entry name" value="DWNN"/>
    <property type="match status" value="1"/>
</dbReference>
<feature type="region of interest" description="Disordered" evidence="6">
    <location>
        <begin position="190"/>
        <end position="258"/>
    </location>
</feature>
<dbReference type="InterPro" id="IPR033489">
    <property type="entry name" value="RBBP6"/>
</dbReference>
<sequence>MASTILYKFRASSTFEALPMPGSAARLFDVKRAIVRAKKLDRSSGGPQLEFDLSLRNAATNEEYEDESMLLPRGTRVEVSRLPAARGHGLLARIARAEAGMSMTTGGGGPPSHSAHSAPAPGAANTGYYTISSRERDEEDEFVDNHEEKELAALMAVTDQAAPSFRGAGLAPTTQAKKTWNPAAGVPTPSGRGGFSGGAAHHKASYNNRPNADPELRELEQKGQAKKRHTGIPRTFLKLSSESGAGGEGDGENAGESEQLQTNTMGFEELVNRAGGQSGSSAGGKRRDLDYALKLTATSIPEHLQCGICHTVVKNSMLLPWDVEGRTACETCIRDGLTQNGYRCPLTGIEGVSPDDLLPNYGLRKAADLFIKGVMEKMDEIEQQQEDEVEPEEALDAAGGQGYEDGKEKGVVLSKRAAALEKKQKKRADDDDLFGGGDDEFGGDVFDVEVDEEVEKPEEEETTLDNAADSELNIKETTKPDTENGSTQNNNIKTNDGGKDAETLNIGAGNVSEKVLLEPTKTNKKSVSDSPSEEPRPFPTTEKDNTSTTVPHRASSSAANHSVNKNRRDTKRPRGPPAGYAMGPAGGATGPRGATAPPPPPPPSRGGYQNYTGGRGSYRGGGRGGRGGRQYSDKTTTHYDQDRGGRGYRGHDNDHRSRQEHVSGEDQPRDGTRNERHESNPNDNTSTKRSRYYNHDHDEGADHGTAHRDAHVSSASHSSHRDRRPRHDDNNNRRNEDFEGRSDGHSRKSNHNRDHHHQDDYQDEAAGDQQRYNHQEQEHQSSYNSRGRGGGFHGRGGGYRGGGRGGRGGYTGRGGGRGGSYGRGRY</sequence>
<dbReference type="Gene3D" id="3.10.20.90">
    <property type="entry name" value="Phosphatidylinositol 3-kinase Catalytic Subunit, Chain A, domain 1"/>
    <property type="match status" value="1"/>
</dbReference>
<keyword evidence="3" id="KW-0863">Zinc-finger</keyword>
<feature type="compositionally biased region" description="Basic and acidic residues" evidence="6">
    <location>
        <begin position="631"/>
        <end position="680"/>
    </location>
</feature>
<dbReference type="AlphaFoldDB" id="A0A7S2UFA6"/>
<gene>
    <name evidence="8" type="ORF">ASEP1449_LOCUS9643</name>
</gene>
<protein>
    <recommendedName>
        <fullName evidence="7">DWNN domain-containing protein</fullName>
    </recommendedName>
</protein>
<dbReference type="GO" id="GO:0061630">
    <property type="term" value="F:ubiquitin protein ligase activity"/>
    <property type="evidence" value="ECO:0007669"/>
    <property type="project" value="InterPro"/>
</dbReference>
<feature type="compositionally biased region" description="Low complexity" evidence="6">
    <location>
        <begin position="111"/>
        <end position="124"/>
    </location>
</feature>
<feature type="compositionally biased region" description="Gly residues" evidence="6">
    <location>
        <begin position="787"/>
        <end position="826"/>
    </location>
</feature>
<feature type="region of interest" description="Disordered" evidence="6">
    <location>
        <begin position="103"/>
        <end position="127"/>
    </location>
</feature>
<accession>A0A7S2UFA6</accession>
<dbReference type="Pfam" id="PF08783">
    <property type="entry name" value="DWNN"/>
    <property type="match status" value="1"/>
</dbReference>
<feature type="compositionally biased region" description="Polar residues" evidence="6">
    <location>
        <begin position="483"/>
        <end position="494"/>
    </location>
</feature>
<evidence type="ECO:0000256" key="4">
    <source>
        <dbReference type="ARBA" id="ARBA00022833"/>
    </source>
</evidence>
<keyword evidence="2" id="KW-0479">Metal-binding</keyword>
<dbReference type="GO" id="GO:0006511">
    <property type="term" value="P:ubiquitin-dependent protein catabolic process"/>
    <property type="evidence" value="ECO:0007669"/>
    <property type="project" value="TreeGrafter"/>
</dbReference>
<feature type="compositionally biased region" description="Acidic residues" evidence="6">
    <location>
        <begin position="381"/>
        <end position="395"/>
    </location>
</feature>
<feature type="region of interest" description="Disordered" evidence="6">
    <location>
        <begin position="421"/>
        <end position="826"/>
    </location>
</feature>
<feature type="compositionally biased region" description="Basic and acidic residues" evidence="6">
    <location>
        <begin position="212"/>
        <end position="223"/>
    </location>
</feature>